<dbReference type="GO" id="GO:0008061">
    <property type="term" value="F:chitin binding"/>
    <property type="evidence" value="ECO:0007669"/>
    <property type="project" value="UniProtKB-UniRule"/>
</dbReference>
<keyword evidence="1 2" id="KW-0147">Chitin-binding</keyword>
<evidence type="ECO:0000313" key="6">
    <source>
        <dbReference type="EMBL" id="KAG2443822.1"/>
    </source>
</evidence>
<dbReference type="Pfam" id="PF00704">
    <property type="entry name" value="Glyco_hydro_18"/>
    <property type="match status" value="1"/>
</dbReference>
<sequence length="540" mass="56164">MAKLRLAAVLALTLVVHIVMANHVGLYFPGWFQTTKPSAAFYIRPDTIDLTGVTHVYYAFAWINEGPDFSLRDEFGNLEVVMGLRRRYPGLRALISIGGGGFDPSIWSAAAGSAAARAKFVAGVAEWVARVDADGVDLDWEFPGKSDRANLVLLATELRAALDSLGPRDAGGGAAGPQRRLLTAAVPVYAGDMNGLDLAGLAAQLDYFNIMSYELADPCYGDGVTGLHTGWTQVAAGLAAYGSVPPGKLVLGLGFYGHGFTLVDAQQWRYPAPVLVTDSACHHQDTPSYKQLLAELASQGGSVFVEEAEKAAYYVRGRRWVGFDTPETLWMKQQAAAQRGMAGVMIWDVTLDSADQQLLRAVTAGGPPPPRPCGSGWGGNGTCVGVSAGQCCGEMGYCGLGDAACGAGCRGGPCAGVGQSPPPPPRGPLCGGGKINSGQCANSKECCSQYGYCAIGIACFFGICGTTIDHCGNGCQGGACLTMPPPPPGDSGVMCGDGHINNGRCMFSKECCSQYGYCGTTDEHCGEGCKGGACKQAAGR</sequence>
<dbReference type="Pfam" id="PF00187">
    <property type="entry name" value="Chitin_bind_1"/>
    <property type="match status" value="1"/>
</dbReference>
<dbReference type="SUPFAM" id="SSF54556">
    <property type="entry name" value="Chitinase insertion domain"/>
    <property type="match status" value="1"/>
</dbReference>
<evidence type="ECO:0000259" key="5">
    <source>
        <dbReference type="PROSITE" id="PS51910"/>
    </source>
</evidence>
<feature type="disulfide bond" evidence="2">
    <location>
        <begin position="391"/>
        <end position="405"/>
    </location>
</feature>
<keyword evidence="7" id="KW-1185">Reference proteome</keyword>
<dbReference type="PANTHER" id="PTHR11177">
    <property type="entry name" value="CHITINASE"/>
    <property type="match status" value="1"/>
</dbReference>
<proteinExistence type="predicted"/>
<feature type="signal peptide" evidence="3">
    <location>
        <begin position="1"/>
        <end position="21"/>
    </location>
</feature>
<dbReference type="SUPFAM" id="SSF51445">
    <property type="entry name" value="(Trans)glycosidases"/>
    <property type="match status" value="1"/>
</dbReference>
<dbReference type="Proteomes" id="UP000650467">
    <property type="component" value="Unassembled WGS sequence"/>
</dbReference>
<dbReference type="InterPro" id="IPR036861">
    <property type="entry name" value="Endochitinase-like_sf"/>
</dbReference>
<accession>A0A835WAJ6</accession>
<dbReference type="PROSITE" id="PS51910">
    <property type="entry name" value="GH18_2"/>
    <property type="match status" value="1"/>
</dbReference>
<evidence type="ECO:0000256" key="1">
    <source>
        <dbReference type="ARBA" id="ARBA00022669"/>
    </source>
</evidence>
<feature type="chain" id="PRO_5032797612" description="Chitinase" evidence="3">
    <location>
        <begin position="22"/>
        <end position="540"/>
    </location>
</feature>
<keyword evidence="3" id="KW-0732">Signal</keyword>
<gene>
    <name evidence="6" type="ORF">HXX76_002165</name>
</gene>
<dbReference type="InterPro" id="IPR050314">
    <property type="entry name" value="Glycosyl_Hydrlase_18"/>
</dbReference>
<dbReference type="GO" id="GO:0004568">
    <property type="term" value="F:chitinase activity"/>
    <property type="evidence" value="ECO:0007669"/>
    <property type="project" value="TreeGrafter"/>
</dbReference>
<feature type="disulfide bond" evidence="2">
    <location>
        <begin position="511"/>
        <end position="525"/>
    </location>
</feature>
<dbReference type="EMBL" id="JAEHOC010000003">
    <property type="protein sequence ID" value="KAG2443822.1"/>
    <property type="molecule type" value="Genomic_DNA"/>
</dbReference>
<dbReference type="Gene3D" id="3.10.50.10">
    <property type="match status" value="1"/>
</dbReference>
<dbReference type="GO" id="GO:0005576">
    <property type="term" value="C:extracellular region"/>
    <property type="evidence" value="ECO:0007669"/>
    <property type="project" value="TreeGrafter"/>
</dbReference>
<dbReference type="SUPFAM" id="SSF57016">
    <property type="entry name" value="Plant lectins/antimicrobial peptides"/>
    <property type="match status" value="2"/>
</dbReference>
<dbReference type="GO" id="GO:0006032">
    <property type="term" value="P:chitin catabolic process"/>
    <property type="evidence" value="ECO:0007669"/>
    <property type="project" value="TreeGrafter"/>
</dbReference>
<dbReference type="Gene3D" id="3.20.20.80">
    <property type="entry name" value="Glycosidases"/>
    <property type="match status" value="1"/>
</dbReference>
<protein>
    <recommendedName>
        <fullName evidence="8">Chitinase</fullName>
    </recommendedName>
</protein>
<name>A0A835WAJ6_CHLIN</name>
<dbReference type="PROSITE" id="PS50941">
    <property type="entry name" value="CHIT_BIND_I_2"/>
    <property type="match status" value="2"/>
</dbReference>
<dbReference type="InterPro" id="IPR001002">
    <property type="entry name" value="Chitin-bd_1"/>
</dbReference>
<dbReference type="AlphaFoldDB" id="A0A835WAJ6"/>
<dbReference type="InterPro" id="IPR029070">
    <property type="entry name" value="Chitinase_insertion_sf"/>
</dbReference>
<comment type="caution">
    <text evidence="2">Lacks conserved residue(s) required for the propagation of feature annotation.</text>
</comment>
<evidence type="ECO:0000256" key="2">
    <source>
        <dbReference type="PROSITE-ProRule" id="PRU00261"/>
    </source>
</evidence>
<feature type="domain" description="Chitin-binding type-1" evidence="4">
    <location>
        <begin position="492"/>
        <end position="536"/>
    </location>
</feature>
<evidence type="ECO:0000259" key="4">
    <source>
        <dbReference type="PROSITE" id="PS50941"/>
    </source>
</evidence>
<dbReference type="SMART" id="SM00636">
    <property type="entry name" value="Glyco_18"/>
    <property type="match status" value="1"/>
</dbReference>
<dbReference type="InterPro" id="IPR017853">
    <property type="entry name" value="GH"/>
</dbReference>
<feature type="domain" description="Chitin-binding type-1" evidence="4">
    <location>
        <begin position="370"/>
        <end position="416"/>
    </location>
</feature>
<feature type="domain" description="GH18" evidence="5">
    <location>
        <begin position="22"/>
        <end position="365"/>
    </location>
</feature>
<dbReference type="GO" id="GO:0005975">
    <property type="term" value="P:carbohydrate metabolic process"/>
    <property type="evidence" value="ECO:0007669"/>
    <property type="project" value="InterPro"/>
</dbReference>
<evidence type="ECO:0000313" key="7">
    <source>
        <dbReference type="Proteomes" id="UP000650467"/>
    </source>
</evidence>
<reference evidence="6" key="1">
    <citation type="journal article" date="2020" name="bioRxiv">
        <title>Comparative genomics of Chlamydomonas.</title>
        <authorList>
            <person name="Craig R.J."/>
            <person name="Hasan A.R."/>
            <person name="Ness R.W."/>
            <person name="Keightley P.D."/>
        </authorList>
    </citation>
    <scope>NUCLEOTIDE SEQUENCE</scope>
    <source>
        <strain evidence="6">SAG 7.73</strain>
    </source>
</reference>
<evidence type="ECO:0000256" key="3">
    <source>
        <dbReference type="SAM" id="SignalP"/>
    </source>
</evidence>
<organism evidence="6 7">
    <name type="scientific">Chlamydomonas incerta</name>
    <dbReference type="NCBI Taxonomy" id="51695"/>
    <lineage>
        <taxon>Eukaryota</taxon>
        <taxon>Viridiplantae</taxon>
        <taxon>Chlorophyta</taxon>
        <taxon>core chlorophytes</taxon>
        <taxon>Chlorophyceae</taxon>
        <taxon>CS clade</taxon>
        <taxon>Chlamydomonadales</taxon>
        <taxon>Chlamydomonadaceae</taxon>
        <taxon>Chlamydomonas</taxon>
    </lineage>
</organism>
<comment type="caution">
    <text evidence="6">The sequence shown here is derived from an EMBL/GenBank/DDBJ whole genome shotgun (WGS) entry which is preliminary data.</text>
</comment>
<dbReference type="InterPro" id="IPR011583">
    <property type="entry name" value="Chitinase_II/V-like_cat"/>
</dbReference>
<keyword evidence="2" id="KW-1015">Disulfide bond</keyword>
<evidence type="ECO:0008006" key="8">
    <source>
        <dbReference type="Google" id="ProtNLM"/>
    </source>
</evidence>
<dbReference type="SMART" id="SM00270">
    <property type="entry name" value="ChtBD1"/>
    <property type="match status" value="3"/>
</dbReference>
<dbReference type="CDD" id="cd00035">
    <property type="entry name" value="ChtBD1"/>
    <property type="match status" value="3"/>
</dbReference>
<dbReference type="Gene3D" id="3.30.60.10">
    <property type="entry name" value="Endochitinase-like"/>
    <property type="match status" value="1"/>
</dbReference>
<dbReference type="OrthoDB" id="530500at2759"/>
<dbReference type="PANTHER" id="PTHR11177:SF317">
    <property type="entry name" value="CHITINASE 12-RELATED"/>
    <property type="match status" value="1"/>
</dbReference>
<dbReference type="InterPro" id="IPR001223">
    <property type="entry name" value="Glyco_hydro18_cat"/>
</dbReference>